<sequence>KGCDDEPRQVATSGGAPHEAVEGTEPSVTAVSDNHLSYRDMRKELQTMDTELGQMLDNARLMDVKVGVLVADMSSGIETTDLLRNMCRAMATEADISGRLKAANDGQKLMAEIPKK</sequence>
<feature type="non-terminal residue" evidence="2">
    <location>
        <position position="116"/>
    </location>
</feature>
<evidence type="ECO:0000313" key="3">
    <source>
        <dbReference type="Proteomes" id="UP000759131"/>
    </source>
</evidence>
<feature type="compositionally biased region" description="Polar residues" evidence="1">
    <location>
        <begin position="26"/>
        <end position="35"/>
    </location>
</feature>
<organism evidence="2">
    <name type="scientific">Medioppia subpectinata</name>
    <dbReference type="NCBI Taxonomy" id="1979941"/>
    <lineage>
        <taxon>Eukaryota</taxon>
        <taxon>Metazoa</taxon>
        <taxon>Ecdysozoa</taxon>
        <taxon>Arthropoda</taxon>
        <taxon>Chelicerata</taxon>
        <taxon>Arachnida</taxon>
        <taxon>Acari</taxon>
        <taxon>Acariformes</taxon>
        <taxon>Sarcoptiformes</taxon>
        <taxon>Oribatida</taxon>
        <taxon>Brachypylina</taxon>
        <taxon>Oppioidea</taxon>
        <taxon>Oppiidae</taxon>
        <taxon>Medioppia</taxon>
    </lineage>
</organism>
<dbReference type="EMBL" id="CAJPIZ010014530">
    <property type="protein sequence ID" value="CAG2114812.1"/>
    <property type="molecule type" value="Genomic_DNA"/>
</dbReference>
<dbReference type="Proteomes" id="UP000759131">
    <property type="component" value="Unassembled WGS sequence"/>
</dbReference>
<proteinExistence type="predicted"/>
<keyword evidence="3" id="KW-1185">Reference proteome</keyword>
<feature type="non-terminal residue" evidence="2">
    <location>
        <position position="1"/>
    </location>
</feature>
<protein>
    <submittedName>
        <fullName evidence="2">Uncharacterized protein</fullName>
    </submittedName>
</protein>
<gene>
    <name evidence="2" type="ORF">OSB1V03_LOCUS14778</name>
</gene>
<feature type="region of interest" description="Disordered" evidence="1">
    <location>
        <begin position="1"/>
        <end position="35"/>
    </location>
</feature>
<evidence type="ECO:0000256" key="1">
    <source>
        <dbReference type="SAM" id="MobiDB-lite"/>
    </source>
</evidence>
<name>A0A7R9L3M6_9ACAR</name>
<dbReference type="EMBL" id="OC869105">
    <property type="protein sequence ID" value="CAD7634382.1"/>
    <property type="molecule type" value="Genomic_DNA"/>
</dbReference>
<reference evidence="2" key="1">
    <citation type="submission" date="2020-11" db="EMBL/GenBank/DDBJ databases">
        <authorList>
            <person name="Tran Van P."/>
        </authorList>
    </citation>
    <scope>NUCLEOTIDE SEQUENCE</scope>
</reference>
<dbReference type="AlphaFoldDB" id="A0A7R9L3M6"/>
<evidence type="ECO:0000313" key="2">
    <source>
        <dbReference type="EMBL" id="CAD7634382.1"/>
    </source>
</evidence>
<accession>A0A7R9L3M6</accession>